<keyword evidence="4" id="KW-1185">Reference proteome</keyword>
<reference evidence="5" key="2">
    <citation type="submission" date="2020-04" db="EMBL/GenBank/DDBJ databases">
        <authorList>
            <consortium name="NCBI Genome Project"/>
        </authorList>
    </citation>
    <scope>NUCLEOTIDE SEQUENCE</scope>
    <source>
        <strain evidence="5">CBS 304.34</strain>
    </source>
</reference>
<organism evidence="3">
    <name type="scientific">Mytilinidion resinicola</name>
    <dbReference type="NCBI Taxonomy" id="574789"/>
    <lineage>
        <taxon>Eukaryota</taxon>
        <taxon>Fungi</taxon>
        <taxon>Dikarya</taxon>
        <taxon>Ascomycota</taxon>
        <taxon>Pezizomycotina</taxon>
        <taxon>Dothideomycetes</taxon>
        <taxon>Pleosporomycetidae</taxon>
        <taxon>Mytilinidiales</taxon>
        <taxon>Mytilinidiaceae</taxon>
        <taxon>Mytilinidion</taxon>
    </lineage>
</organism>
<proteinExistence type="predicted"/>
<keyword evidence="2" id="KW-1133">Transmembrane helix</keyword>
<feature type="transmembrane region" description="Helical" evidence="2">
    <location>
        <begin position="86"/>
        <end position="105"/>
    </location>
</feature>
<dbReference type="Proteomes" id="UP000504636">
    <property type="component" value="Unplaced"/>
</dbReference>
<name>A0A6A6YJ14_9PEZI</name>
<reference evidence="5" key="3">
    <citation type="submission" date="2025-04" db="UniProtKB">
        <authorList>
            <consortium name="RefSeq"/>
        </authorList>
    </citation>
    <scope>IDENTIFICATION</scope>
    <source>
        <strain evidence="5">CBS 304.34</strain>
    </source>
</reference>
<evidence type="ECO:0000313" key="5">
    <source>
        <dbReference type="RefSeq" id="XP_033575477.1"/>
    </source>
</evidence>
<reference evidence="3 5" key="1">
    <citation type="journal article" date="2020" name="Stud. Mycol.">
        <title>101 Dothideomycetes genomes: a test case for predicting lifestyles and emergence of pathogens.</title>
        <authorList>
            <person name="Haridas S."/>
            <person name="Albert R."/>
            <person name="Binder M."/>
            <person name="Bloem J."/>
            <person name="Labutti K."/>
            <person name="Salamov A."/>
            <person name="Andreopoulos B."/>
            <person name="Baker S."/>
            <person name="Barry K."/>
            <person name="Bills G."/>
            <person name="Bluhm B."/>
            <person name="Cannon C."/>
            <person name="Castanera R."/>
            <person name="Culley D."/>
            <person name="Daum C."/>
            <person name="Ezra D."/>
            <person name="Gonzalez J."/>
            <person name="Henrissat B."/>
            <person name="Kuo A."/>
            <person name="Liang C."/>
            <person name="Lipzen A."/>
            <person name="Lutzoni F."/>
            <person name="Magnuson J."/>
            <person name="Mondo S."/>
            <person name="Nolan M."/>
            <person name="Ohm R."/>
            <person name="Pangilinan J."/>
            <person name="Park H.-J."/>
            <person name="Ramirez L."/>
            <person name="Alfaro M."/>
            <person name="Sun H."/>
            <person name="Tritt A."/>
            <person name="Yoshinaga Y."/>
            <person name="Zwiers L.-H."/>
            <person name="Turgeon B."/>
            <person name="Goodwin S."/>
            <person name="Spatafora J."/>
            <person name="Crous P."/>
            <person name="Grigoriev I."/>
        </authorList>
    </citation>
    <scope>NUCLEOTIDE SEQUENCE</scope>
    <source>
        <strain evidence="3 5">CBS 304.34</strain>
    </source>
</reference>
<sequence>MLYEVAKRRMHWLQRNSHLTRATHNLSLTLRDQFERLGRANLEDSRIVTRIRLLGGSEVKDEGTAAEVVPANILFESQTSTTTRQFHLLLLLQLCIASPLLILAFTTRRFPLLTVHCIALFALRTSPLPTRPTSNLTPNPIHPTTGVSSDPSQHPINSTRRALPSSIVFVDS</sequence>
<dbReference type="EMBL" id="MU003703">
    <property type="protein sequence ID" value="KAF2808513.1"/>
    <property type="molecule type" value="Genomic_DNA"/>
</dbReference>
<protein>
    <submittedName>
        <fullName evidence="3 5">Uncharacterized protein</fullName>
    </submittedName>
</protein>
<evidence type="ECO:0000256" key="1">
    <source>
        <dbReference type="SAM" id="MobiDB-lite"/>
    </source>
</evidence>
<gene>
    <name evidence="3 5" type="ORF">BDZ99DRAFT_464381</name>
</gene>
<keyword evidence="2" id="KW-0812">Transmembrane</keyword>
<dbReference type="GeneID" id="54461189"/>
<accession>A0A6A6YJ14</accession>
<dbReference type="AlphaFoldDB" id="A0A6A6YJ14"/>
<evidence type="ECO:0000256" key="2">
    <source>
        <dbReference type="SAM" id="Phobius"/>
    </source>
</evidence>
<evidence type="ECO:0000313" key="4">
    <source>
        <dbReference type="Proteomes" id="UP000504636"/>
    </source>
</evidence>
<feature type="compositionally biased region" description="Polar residues" evidence="1">
    <location>
        <begin position="129"/>
        <end position="138"/>
    </location>
</feature>
<keyword evidence="2" id="KW-0472">Membrane</keyword>
<feature type="compositionally biased region" description="Polar residues" evidence="1">
    <location>
        <begin position="145"/>
        <end position="158"/>
    </location>
</feature>
<evidence type="ECO:0000313" key="3">
    <source>
        <dbReference type="EMBL" id="KAF2808513.1"/>
    </source>
</evidence>
<feature type="region of interest" description="Disordered" evidence="1">
    <location>
        <begin position="129"/>
        <end position="158"/>
    </location>
</feature>
<dbReference type="RefSeq" id="XP_033575477.1">
    <property type="nucleotide sequence ID" value="XM_033720296.1"/>
</dbReference>